<accession>A0ABY6NJT2</accession>
<keyword evidence="2" id="KW-0614">Plasmid</keyword>
<sequence>MRPIISTPAGTSSLAIPDTPGAGEAQRADPFQPASRPRSRHPQFERLPSPPVRTRSQELRAARLRRCASDVSATPEARPRLVVVSNRLIDP</sequence>
<evidence type="ECO:0000256" key="1">
    <source>
        <dbReference type="SAM" id="MobiDB-lite"/>
    </source>
</evidence>
<geneLocation type="plasmid" evidence="2">
    <name>p1</name>
</geneLocation>
<evidence type="ECO:0000313" key="2">
    <source>
        <dbReference type="EMBL" id="UZF17555.1"/>
    </source>
</evidence>
<reference evidence="2" key="1">
    <citation type="submission" date="2021-10" db="EMBL/GenBank/DDBJ databases">
        <title>Complete genome sequences of five Ralstonia solancearum strains isolated from sunflower.</title>
        <authorList>
            <person name="She X."/>
            <person name="He Z."/>
        </authorList>
    </citation>
    <scope>NUCLEOTIDE SEQUENCE</scope>
    <source>
        <strain evidence="2">RS638</strain>
    </source>
</reference>
<organism evidence="2">
    <name type="scientific">Ralstonia solanacearum</name>
    <name type="common">Pseudomonas solanacearum</name>
    <dbReference type="NCBI Taxonomy" id="305"/>
    <lineage>
        <taxon>Bacteria</taxon>
        <taxon>Pseudomonadati</taxon>
        <taxon>Pseudomonadota</taxon>
        <taxon>Betaproteobacteria</taxon>
        <taxon>Burkholderiales</taxon>
        <taxon>Burkholderiaceae</taxon>
        <taxon>Ralstonia</taxon>
        <taxon>Ralstonia solanacearum species complex</taxon>
    </lineage>
</organism>
<protein>
    <submittedName>
        <fullName evidence="2">Uncharacterized protein</fullName>
    </submittedName>
</protein>
<dbReference type="EMBL" id="CP085044">
    <property type="protein sequence ID" value="UZF17555.1"/>
    <property type="molecule type" value="Genomic_DNA"/>
</dbReference>
<proteinExistence type="predicted"/>
<name>A0ABY6NJT2_RALSL</name>
<feature type="region of interest" description="Disordered" evidence="1">
    <location>
        <begin position="1"/>
        <end position="59"/>
    </location>
</feature>
<gene>
    <name evidence="2" type="ORF">LH706_18550</name>
</gene>